<dbReference type="AlphaFoldDB" id="A0A3N2S6J5"/>
<dbReference type="EMBL" id="RHFN01000007">
    <property type="protein sequence ID" value="ROU15330.1"/>
    <property type="molecule type" value="Genomic_DNA"/>
</dbReference>
<dbReference type="InterPro" id="IPR051533">
    <property type="entry name" value="WaaL-like"/>
</dbReference>
<dbReference type="Pfam" id="PF04932">
    <property type="entry name" value="Wzy_C"/>
    <property type="match status" value="1"/>
</dbReference>
<feature type="domain" description="O-antigen ligase-related" evidence="6">
    <location>
        <begin position="200"/>
        <end position="353"/>
    </location>
</feature>
<comment type="subcellular location">
    <subcellularLocation>
        <location evidence="1">Membrane</location>
        <topology evidence="1">Multi-pass membrane protein</topology>
    </subcellularLocation>
</comment>
<feature type="transmembrane region" description="Helical" evidence="5">
    <location>
        <begin position="9"/>
        <end position="26"/>
    </location>
</feature>
<keyword evidence="2 5" id="KW-0812">Transmembrane</keyword>
<dbReference type="InterPro" id="IPR007016">
    <property type="entry name" value="O-antigen_ligase-rel_domated"/>
</dbReference>
<dbReference type="Proteomes" id="UP000268051">
    <property type="component" value="Unassembled WGS sequence"/>
</dbReference>
<protein>
    <submittedName>
        <fullName evidence="7">O-antigen ligase domain-containing protein</fullName>
    </submittedName>
</protein>
<name>A0A3N2S6J5_9ENTR</name>
<keyword evidence="7" id="KW-0436">Ligase</keyword>
<keyword evidence="4 5" id="KW-0472">Membrane</keyword>
<dbReference type="GO" id="GO:0016020">
    <property type="term" value="C:membrane"/>
    <property type="evidence" value="ECO:0007669"/>
    <property type="project" value="UniProtKB-SubCell"/>
</dbReference>
<evidence type="ECO:0000256" key="3">
    <source>
        <dbReference type="ARBA" id="ARBA00022989"/>
    </source>
</evidence>
<feature type="transmembrane region" description="Helical" evidence="5">
    <location>
        <begin position="98"/>
        <end position="115"/>
    </location>
</feature>
<evidence type="ECO:0000313" key="7">
    <source>
        <dbReference type="EMBL" id="ROU15330.1"/>
    </source>
</evidence>
<keyword evidence="3 5" id="KW-1133">Transmembrane helix</keyword>
<evidence type="ECO:0000256" key="4">
    <source>
        <dbReference type="ARBA" id="ARBA00023136"/>
    </source>
</evidence>
<accession>A0A3N2S6J5</accession>
<evidence type="ECO:0000313" key="8">
    <source>
        <dbReference type="Proteomes" id="UP000268051"/>
    </source>
</evidence>
<feature type="transmembrane region" description="Helical" evidence="5">
    <location>
        <begin position="62"/>
        <end position="78"/>
    </location>
</feature>
<comment type="caution">
    <text evidence="7">The sequence shown here is derived from an EMBL/GenBank/DDBJ whole genome shotgun (WGS) entry which is preliminary data.</text>
</comment>
<sequence>MMSRNKIDNALYAITMGLCILALLFLPFQQGLALKWLRAAGEVALLAIIISPRKYFQDDSKYIAATLLVLATMTFLWFRIYKTPDSEYVGAYMNYRDWSLVGIFSAFVIPVMASARENAKKIINTTHLIIALLINVIYISAACYQFFVQGETRATLSLAYGPGATAAAYIITFMSLYTFAAILTVVKKFRFPLLLVFGFANLIAISATGTRAGIIIFPFIIAFILWNEIKGFNRKGKIICVSSFITLAVITALLLAKPIANRVDDLKSDLTKYNQDNTETSVGARFAMYETGIRSSYSNFVGQSLEERNEKIIAIVENDKDKDLSGALRYLNTHLHNQLIDTLSTTGWLGVTLNIIFLLSVTIFTYKKKFPLIYAYVAALVLYSMSDVVAYAIPIPMAWLLTLAVICSLINNRENV</sequence>
<evidence type="ECO:0000256" key="5">
    <source>
        <dbReference type="SAM" id="Phobius"/>
    </source>
</evidence>
<proteinExistence type="predicted"/>
<feature type="transmembrane region" description="Helical" evidence="5">
    <location>
        <begin position="193"/>
        <end position="226"/>
    </location>
</feature>
<gene>
    <name evidence="7" type="ORF">EB837_09415</name>
</gene>
<feature type="transmembrane region" description="Helical" evidence="5">
    <location>
        <begin position="127"/>
        <end position="147"/>
    </location>
</feature>
<dbReference type="RefSeq" id="WP_123651045.1">
    <property type="nucleotide sequence ID" value="NZ_RHFN01000007.1"/>
</dbReference>
<dbReference type="PANTHER" id="PTHR37422:SF17">
    <property type="entry name" value="O-ANTIGEN LIGASE"/>
    <property type="match status" value="1"/>
</dbReference>
<feature type="transmembrane region" description="Helical" evidence="5">
    <location>
        <begin position="167"/>
        <end position="186"/>
    </location>
</feature>
<organism evidence="7 8">
    <name type="scientific">Kluyvera ascorbata</name>
    <dbReference type="NCBI Taxonomy" id="51288"/>
    <lineage>
        <taxon>Bacteria</taxon>
        <taxon>Pseudomonadati</taxon>
        <taxon>Pseudomonadota</taxon>
        <taxon>Gammaproteobacteria</taxon>
        <taxon>Enterobacterales</taxon>
        <taxon>Enterobacteriaceae</taxon>
        <taxon>Kluyvera</taxon>
    </lineage>
</organism>
<evidence type="ECO:0000259" key="6">
    <source>
        <dbReference type="Pfam" id="PF04932"/>
    </source>
</evidence>
<feature type="transmembrane region" description="Helical" evidence="5">
    <location>
        <begin position="238"/>
        <end position="256"/>
    </location>
</feature>
<reference evidence="7 8" key="1">
    <citation type="submission" date="2018-10" db="EMBL/GenBank/DDBJ databases">
        <title>Horizontal transference of carbapenem resistance between Klebsiella pneumoniae and Kluyvera ascorbata during abdominal infection: a case report.</title>
        <authorList>
            <person name="Raro O.H.F."/>
            <person name="Lima-Morales D."/>
            <person name="Barth A.L."/>
            <person name="Paim T.G.S."/>
            <person name="Mott M.P."/>
            <person name="Riche C.V.W."/>
            <person name="Teixeira U.F."/>
            <person name="Waechter F."/>
            <person name="Dias C.A.G."/>
        </authorList>
    </citation>
    <scope>NUCLEOTIDE SEQUENCE [LARGE SCALE GENOMIC DNA]</scope>
    <source>
        <strain evidence="7 8">OT2</strain>
    </source>
</reference>
<dbReference type="OrthoDB" id="6502028at2"/>
<dbReference type="PANTHER" id="PTHR37422">
    <property type="entry name" value="TEICHURONIC ACID BIOSYNTHESIS PROTEIN TUAE"/>
    <property type="match status" value="1"/>
</dbReference>
<evidence type="ECO:0000256" key="2">
    <source>
        <dbReference type="ARBA" id="ARBA00022692"/>
    </source>
</evidence>
<dbReference type="GO" id="GO:0016874">
    <property type="term" value="F:ligase activity"/>
    <property type="evidence" value="ECO:0007669"/>
    <property type="project" value="UniProtKB-KW"/>
</dbReference>
<evidence type="ECO:0000256" key="1">
    <source>
        <dbReference type="ARBA" id="ARBA00004141"/>
    </source>
</evidence>
<feature type="transmembrane region" description="Helical" evidence="5">
    <location>
        <begin position="372"/>
        <end position="393"/>
    </location>
</feature>
<feature type="transmembrane region" description="Helical" evidence="5">
    <location>
        <begin position="347"/>
        <end position="366"/>
    </location>
</feature>